<protein>
    <submittedName>
        <fullName evidence="2">Uncharacterized protein</fullName>
    </submittedName>
</protein>
<dbReference type="EMBL" id="LUCH01010866">
    <property type="protein sequence ID" value="KAF5395686.1"/>
    <property type="molecule type" value="Genomic_DNA"/>
</dbReference>
<dbReference type="Proteomes" id="UP000748531">
    <property type="component" value="Unassembled WGS sequence"/>
</dbReference>
<dbReference type="AlphaFoldDB" id="A0A8J4T0S1"/>
<evidence type="ECO:0000256" key="1">
    <source>
        <dbReference type="SAM" id="MobiDB-lite"/>
    </source>
</evidence>
<feature type="region of interest" description="Disordered" evidence="1">
    <location>
        <begin position="83"/>
        <end position="119"/>
    </location>
</feature>
<feature type="region of interest" description="Disordered" evidence="1">
    <location>
        <begin position="134"/>
        <end position="159"/>
    </location>
</feature>
<gene>
    <name evidence="2" type="ORF">PHET_11488</name>
</gene>
<dbReference type="OrthoDB" id="6268950at2759"/>
<evidence type="ECO:0000313" key="3">
    <source>
        <dbReference type="Proteomes" id="UP000748531"/>
    </source>
</evidence>
<accession>A0A8J4T0S1</accession>
<name>A0A8J4T0S1_9TREM</name>
<organism evidence="2 3">
    <name type="scientific">Paragonimus heterotremus</name>
    <dbReference type="NCBI Taxonomy" id="100268"/>
    <lineage>
        <taxon>Eukaryota</taxon>
        <taxon>Metazoa</taxon>
        <taxon>Spiralia</taxon>
        <taxon>Lophotrochozoa</taxon>
        <taxon>Platyhelminthes</taxon>
        <taxon>Trematoda</taxon>
        <taxon>Digenea</taxon>
        <taxon>Plagiorchiida</taxon>
        <taxon>Troglotremata</taxon>
        <taxon>Troglotrematidae</taxon>
        <taxon>Paragonimus</taxon>
    </lineage>
</organism>
<proteinExistence type="predicted"/>
<sequence>MSSFANIPHNVFSSFAAAILEVQAASSKANSTLAVNLATLSLRHEDMAPNGTDSASISGRSEPNIMSEHASYQMTQATELRDSGSNLDPVEMDTRPYSPPSPPEHRSHEDNDDPVSLSTKSAARSLLHIPVTQETYAGPGNDFDSESAEPHVIAESSGSSRLSLTRLAPCTESPLFVGHISAELIGMNRSLRTYLSGHVSVSMDTASLL</sequence>
<comment type="caution">
    <text evidence="2">The sequence shown here is derived from an EMBL/GenBank/DDBJ whole genome shotgun (WGS) entry which is preliminary data.</text>
</comment>
<reference evidence="2" key="1">
    <citation type="submission" date="2019-05" db="EMBL/GenBank/DDBJ databases">
        <title>Annotation for the trematode Paragonimus heterotremus.</title>
        <authorList>
            <person name="Choi Y.-J."/>
        </authorList>
    </citation>
    <scope>NUCLEOTIDE SEQUENCE</scope>
    <source>
        <strain evidence="2">LC</strain>
    </source>
</reference>
<keyword evidence="3" id="KW-1185">Reference proteome</keyword>
<evidence type="ECO:0000313" key="2">
    <source>
        <dbReference type="EMBL" id="KAF5395686.1"/>
    </source>
</evidence>